<gene>
    <name evidence="2" type="ORF">M011DRAFT_219197</name>
</gene>
<sequence>MKFSVLLSAFVATMTSVAALATPPVSSADVTVINERVDGNLTARGEEFTHGFCSFELTYLHQCDGGTHRTLVKIPVIVDGAGKPMVRPWGYFEFDGSNWFPGREWKDLTHWKPNNVWHMATGFWNLNLWMGIKPDRLEFNYGQCYWRTDKDHRPPSCGYCALGPWTDNYFNCKKRPAGVRTQEMRCRYSC</sequence>
<feature type="chain" id="PRO_5025595857" evidence="1">
    <location>
        <begin position="20"/>
        <end position="190"/>
    </location>
</feature>
<evidence type="ECO:0000313" key="3">
    <source>
        <dbReference type="Proteomes" id="UP000799440"/>
    </source>
</evidence>
<evidence type="ECO:0000313" key="2">
    <source>
        <dbReference type="EMBL" id="KAF2743563.1"/>
    </source>
</evidence>
<keyword evidence="3" id="KW-1185">Reference proteome</keyword>
<protein>
    <submittedName>
        <fullName evidence="2">Uncharacterized protein</fullName>
    </submittedName>
</protein>
<dbReference type="AlphaFoldDB" id="A0A6A6V0M3"/>
<evidence type="ECO:0000256" key="1">
    <source>
        <dbReference type="SAM" id="SignalP"/>
    </source>
</evidence>
<proteinExistence type="predicted"/>
<reference evidence="2" key="1">
    <citation type="journal article" date="2020" name="Stud. Mycol.">
        <title>101 Dothideomycetes genomes: a test case for predicting lifestyles and emergence of pathogens.</title>
        <authorList>
            <person name="Haridas S."/>
            <person name="Albert R."/>
            <person name="Binder M."/>
            <person name="Bloem J."/>
            <person name="Labutti K."/>
            <person name="Salamov A."/>
            <person name="Andreopoulos B."/>
            <person name="Baker S."/>
            <person name="Barry K."/>
            <person name="Bills G."/>
            <person name="Bluhm B."/>
            <person name="Cannon C."/>
            <person name="Castanera R."/>
            <person name="Culley D."/>
            <person name="Daum C."/>
            <person name="Ezra D."/>
            <person name="Gonzalez J."/>
            <person name="Henrissat B."/>
            <person name="Kuo A."/>
            <person name="Liang C."/>
            <person name="Lipzen A."/>
            <person name="Lutzoni F."/>
            <person name="Magnuson J."/>
            <person name="Mondo S."/>
            <person name="Nolan M."/>
            <person name="Ohm R."/>
            <person name="Pangilinan J."/>
            <person name="Park H.-J."/>
            <person name="Ramirez L."/>
            <person name="Alfaro M."/>
            <person name="Sun H."/>
            <person name="Tritt A."/>
            <person name="Yoshinaga Y."/>
            <person name="Zwiers L.-H."/>
            <person name="Turgeon B."/>
            <person name="Goodwin S."/>
            <person name="Spatafora J."/>
            <person name="Crous P."/>
            <person name="Grigoriev I."/>
        </authorList>
    </citation>
    <scope>NUCLEOTIDE SEQUENCE</scope>
    <source>
        <strain evidence="2">CBS 119925</strain>
    </source>
</reference>
<dbReference type="Proteomes" id="UP000799440">
    <property type="component" value="Unassembled WGS sequence"/>
</dbReference>
<accession>A0A6A6V0M3</accession>
<dbReference type="EMBL" id="MU006596">
    <property type="protein sequence ID" value="KAF2743563.1"/>
    <property type="molecule type" value="Genomic_DNA"/>
</dbReference>
<keyword evidence="1" id="KW-0732">Signal</keyword>
<feature type="signal peptide" evidence="1">
    <location>
        <begin position="1"/>
        <end position="19"/>
    </location>
</feature>
<name>A0A6A6V0M3_9PLEO</name>
<organism evidence="2 3">
    <name type="scientific">Sporormia fimetaria CBS 119925</name>
    <dbReference type="NCBI Taxonomy" id="1340428"/>
    <lineage>
        <taxon>Eukaryota</taxon>
        <taxon>Fungi</taxon>
        <taxon>Dikarya</taxon>
        <taxon>Ascomycota</taxon>
        <taxon>Pezizomycotina</taxon>
        <taxon>Dothideomycetes</taxon>
        <taxon>Pleosporomycetidae</taxon>
        <taxon>Pleosporales</taxon>
        <taxon>Sporormiaceae</taxon>
        <taxon>Sporormia</taxon>
    </lineage>
</organism>